<dbReference type="Proteomes" id="UP000240569">
    <property type="component" value="Unassembled WGS sequence"/>
</dbReference>
<dbReference type="GO" id="GO:0022857">
    <property type="term" value="F:transmembrane transporter activity"/>
    <property type="evidence" value="ECO:0007669"/>
    <property type="project" value="InterPro"/>
</dbReference>
<keyword evidence="1" id="KW-1133">Transmembrane helix</keyword>
<keyword evidence="1" id="KW-0812">Transmembrane</keyword>
<accession>A0A2R6A8F4</accession>
<gene>
    <name evidence="3" type="ORF">B9Q02_11360</name>
</gene>
<dbReference type="InterPro" id="IPR020846">
    <property type="entry name" value="MFS_dom"/>
</dbReference>
<comment type="caution">
    <text evidence="3">The sequence shown here is derived from an EMBL/GenBank/DDBJ whole genome shotgun (WGS) entry which is preliminary data.</text>
</comment>
<protein>
    <recommendedName>
        <fullName evidence="2">Major facilitator superfamily (MFS) profile domain-containing protein</fullName>
    </recommendedName>
</protein>
<organism evidence="3 4">
    <name type="scientific">Candidatus Marsarchaeota G1 archaeon BE_D</name>
    <dbReference type="NCBI Taxonomy" id="1978156"/>
    <lineage>
        <taxon>Archaea</taxon>
        <taxon>Candidatus Marsarchaeota</taxon>
        <taxon>Candidatus Marsarchaeota group 1</taxon>
    </lineage>
</organism>
<sequence length="93" mass="10224">MKQFPLTKEQLIVLFVAILFWMFDGYETYALILTIIPALHTLLPPSQIKHISLYAGYLIASTLAGWATGGVVGGRIGDAIGRNKDNGDHGFYI</sequence>
<feature type="transmembrane region" description="Helical" evidence="1">
    <location>
        <begin position="12"/>
        <end position="39"/>
    </location>
</feature>
<dbReference type="Gene3D" id="1.20.1250.20">
    <property type="entry name" value="MFS general substrate transporter like domains"/>
    <property type="match status" value="1"/>
</dbReference>
<proteinExistence type="predicted"/>
<dbReference type="AlphaFoldDB" id="A0A2R6A8F4"/>
<evidence type="ECO:0000313" key="4">
    <source>
        <dbReference type="Proteomes" id="UP000240569"/>
    </source>
</evidence>
<evidence type="ECO:0000259" key="2">
    <source>
        <dbReference type="PROSITE" id="PS50850"/>
    </source>
</evidence>
<evidence type="ECO:0000256" key="1">
    <source>
        <dbReference type="SAM" id="Phobius"/>
    </source>
</evidence>
<dbReference type="SUPFAM" id="SSF103473">
    <property type="entry name" value="MFS general substrate transporter"/>
    <property type="match status" value="1"/>
</dbReference>
<feature type="domain" description="Major facilitator superfamily (MFS) profile" evidence="2">
    <location>
        <begin position="13"/>
        <end position="93"/>
    </location>
</feature>
<dbReference type="PROSITE" id="PS50850">
    <property type="entry name" value="MFS"/>
    <property type="match status" value="1"/>
</dbReference>
<evidence type="ECO:0000313" key="3">
    <source>
        <dbReference type="EMBL" id="PSN82686.1"/>
    </source>
</evidence>
<dbReference type="EMBL" id="NEXD01000137">
    <property type="protein sequence ID" value="PSN82686.1"/>
    <property type="molecule type" value="Genomic_DNA"/>
</dbReference>
<name>A0A2R6A8F4_9ARCH</name>
<keyword evidence="1" id="KW-0472">Membrane</keyword>
<feature type="transmembrane region" description="Helical" evidence="1">
    <location>
        <begin position="51"/>
        <end position="74"/>
    </location>
</feature>
<dbReference type="InterPro" id="IPR036259">
    <property type="entry name" value="MFS_trans_sf"/>
</dbReference>
<reference evidence="3 4" key="1">
    <citation type="submission" date="2017-04" db="EMBL/GenBank/DDBJ databases">
        <title>Novel microbial lineages endemic to geothermal iron-oxide mats fill important gaps in the evolutionary history of Archaea.</title>
        <authorList>
            <person name="Jay Z.J."/>
            <person name="Beam J.P."/>
            <person name="Dlakic M."/>
            <person name="Rusch D.B."/>
            <person name="Kozubal M.A."/>
            <person name="Inskeep W.P."/>
        </authorList>
    </citation>
    <scope>NUCLEOTIDE SEQUENCE [LARGE SCALE GENOMIC DNA]</scope>
    <source>
        <strain evidence="3">BE_D</strain>
    </source>
</reference>